<keyword evidence="4" id="KW-0325">Glycoprotein</keyword>
<dbReference type="InterPro" id="IPR003599">
    <property type="entry name" value="Ig_sub"/>
</dbReference>
<keyword evidence="5" id="KW-0393">Immunoglobulin domain</keyword>
<evidence type="ECO:0000256" key="3">
    <source>
        <dbReference type="ARBA" id="ARBA00023157"/>
    </source>
</evidence>
<keyword evidence="9" id="KW-1185">Reference proteome</keyword>
<dbReference type="InterPro" id="IPR036179">
    <property type="entry name" value="Ig-like_dom_sf"/>
</dbReference>
<dbReference type="PROSITE" id="PS50835">
    <property type="entry name" value="IG_LIKE"/>
    <property type="match status" value="1"/>
</dbReference>
<dbReference type="InterPro" id="IPR007110">
    <property type="entry name" value="Ig-like_dom"/>
</dbReference>
<dbReference type="AlphaFoldDB" id="A0A3L5TS51"/>
<dbReference type="Gene3D" id="2.60.40.10">
    <property type="entry name" value="Immunoglobulins"/>
    <property type="match status" value="3"/>
</dbReference>
<organism evidence="8 9">
    <name type="scientific">Mytilus galloprovincialis</name>
    <name type="common">Mediterranean mussel</name>
    <dbReference type="NCBI Taxonomy" id="29158"/>
    <lineage>
        <taxon>Eukaryota</taxon>
        <taxon>Metazoa</taxon>
        <taxon>Spiralia</taxon>
        <taxon>Lophotrochozoa</taxon>
        <taxon>Mollusca</taxon>
        <taxon>Bivalvia</taxon>
        <taxon>Autobranchia</taxon>
        <taxon>Pteriomorphia</taxon>
        <taxon>Mytilida</taxon>
        <taxon>Mytiloidea</taxon>
        <taxon>Mytilidae</taxon>
        <taxon>Mytilinae</taxon>
        <taxon>Mytilus</taxon>
    </lineage>
</organism>
<dbReference type="InterPro" id="IPR013783">
    <property type="entry name" value="Ig-like_fold"/>
</dbReference>
<proteinExistence type="predicted"/>
<dbReference type="SUPFAM" id="SSF49265">
    <property type="entry name" value="Fibronectin type III"/>
    <property type="match status" value="1"/>
</dbReference>
<feature type="non-terminal residue" evidence="8">
    <location>
        <position position="1"/>
    </location>
</feature>
<dbReference type="Proteomes" id="UP000266721">
    <property type="component" value="Unassembled WGS sequence"/>
</dbReference>
<reference evidence="8 9" key="1">
    <citation type="journal article" date="2016" name="PLoS ONE">
        <title>A First Insight into the Genome of the Filter-Feeder Mussel Mytilus galloprovincialis.</title>
        <authorList>
            <person name="Murgarella M."/>
            <person name="Puiu D."/>
            <person name="Novoa B."/>
            <person name="Figueras A."/>
            <person name="Posada D."/>
            <person name="Canchaya C."/>
        </authorList>
    </citation>
    <scope>NUCLEOTIDE SEQUENCE [LARGE SCALE GENOMIC DNA]</scope>
    <source>
        <tissue evidence="8">Muscle</tissue>
    </source>
</reference>
<evidence type="ECO:0000259" key="6">
    <source>
        <dbReference type="PROSITE" id="PS50835"/>
    </source>
</evidence>
<evidence type="ECO:0000256" key="4">
    <source>
        <dbReference type="ARBA" id="ARBA00023180"/>
    </source>
</evidence>
<gene>
    <name evidence="8" type="ORF">AM593_05899</name>
</gene>
<dbReference type="InterPro" id="IPR051275">
    <property type="entry name" value="Cell_adhesion_signaling"/>
</dbReference>
<protein>
    <submittedName>
        <fullName evidence="8">Low titin quality protein</fullName>
    </submittedName>
</protein>
<feature type="domain" description="Fibronectin type-III" evidence="7">
    <location>
        <begin position="312"/>
        <end position="414"/>
    </location>
</feature>
<name>A0A3L5TS51_MYTGA</name>
<evidence type="ECO:0000256" key="1">
    <source>
        <dbReference type="ARBA" id="ARBA00004479"/>
    </source>
</evidence>
<evidence type="ECO:0000256" key="5">
    <source>
        <dbReference type="ARBA" id="ARBA00023319"/>
    </source>
</evidence>
<keyword evidence="3" id="KW-1015">Disulfide bond</keyword>
<comment type="caution">
    <text evidence="8">The sequence shown here is derived from an EMBL/GenBank/DDBJ whole genome shotgun (WGS) entry which is preliminary data.</text>
</comment>
<dbReference type="SMART" id="SM00060">
    <property type="entry name" value="FN3"/>
    <property type="match status" value="1"/>
</dbReference>
<dbReference type="GO" id="GO:0005911">
    <property type="term" value="C:cell-cell junction"/>
    <property type="evidence" value="ECO:0007669"/>
    <property type="project" value="TreeGrafter"/>
</dbReference>
<dbReference type="CDD" id="cd00096">
    <property type="entry name" value="Ig"/>
    <property type="match status" value="1"/>
</dbReference>
<dbReference type="EMBL" id="KV587009">
    <property type="protein sequence ID" value="OPL32759.1"/>
    <property type="molecule type" value="Genomic_DNA"/>
</dbReference>
<dbReference type="GO" id="GO:0005886">
    <property type="term" value="C:plasma membrane"/>
    <property type="evidence" value="ECO:0007669"/>
    <property type="project" value="TreeGrafter"/>
</dbReference>
<dbReference type="SUPFAM" id="SSF48726">
    <property type="entry name" value="Immunoglobulin"/>
    <property type="match status" value="1"/>
</dbReference>
<accession>A0A3L5TS51</accession>
<evidence type="ECO:0000259" key="7">
    <source>
        <dbReference type="PROSITE" id="PS50853"/>
    </source>
</evidence>
<evidence type="ECO:0000313" key="9">
    <source>
        <dbReference type="Proteomes" id="UP000266721"/>
    </source>
</evidence>
<dbReference type="Pfam" id="PF00041">
    <property type="entry name" value="fn3"/>
    <property type="match status" value="1"/>
</dbReference>
<dbReference type="PANTHER" id="PTHR11640:SF31">
    <property type="entry name" value="IRREGULAR CHIASM C-ROUGHEST PROTEIN-RELATED"/>
    <property type="match status" value="1"/>
</dbReference>
<dbReference type="CDD" id="cd00063">
    <property type="entry name" value="FN3"/>
    <property type="match status" value="1"/>
</dbReference>
<dbReference type="GO" id="GO:0098609">
    <property type="term" value="P:cell-cell adhesion"/>
    <property type="evidence" value="ECO:0007669"/>
    <property type="project" value="TreeGrafter"/>
</dbReference>
<dbReference type="InterPro" id="IPR003961">
    <property type="entry name" value="FN3_dom"/>
</dbReference>
<evidence type="ECO:0000256" key="2">
    <source>
        <dbReference type="ARBA" id="ARBA00023136"/>
    </source>
</evidence>
<comment type="subcellular location">
    <subcellularLocation>
        <location evidence="1">Membrane</location>
        <topology evidence="1">Single-pass type I membrane protein</topology>
    </subcellularLocation>
</comment>
<dbReference type="PROSITE" id="PS50853">
    <property type="entry name" value="FN3"/>
    <property type="match status" value="1"/>
</dbReference>
<dbReference type="PANTHER" id="PTHR11640">
    <property type="entry name" value="NEPHRIN"/>
    <property type="match status" value="1"/>
</dbReference>
<feature type="non-terminal residue" evidence="8">
    <location>
        <position position="423"/>
    </location>
</feature>
<sequence length="423" mass="47559">MWDEANIPTGMSIENVGLDKYLNGIEGHNLMIRCSAVGGDPAPDVKLLISESPVKTAKQSVHKAISSYIQFGLRSNRGYHTTLSVLCSVSHNHYFVTDAPDIIVNSYTYRQHDADRTVTCKPSGNPDIYTYYKWQHKSRYGELIREFVGNKTLKLPDVPVSSRYQDSGEYVCIASNGIKDKYNKFEQTGSGYLTVNALPVFTSDNIIRVKQYGEIDKAVDIMVNVYSVPKFNIFIWTYNGIHITQNSAKYEASTSPTIVKDEFHGKEEQLDGFNVTLTIHNLTYSDFANYTVTLENRFGTVKHTMTLEITGVPDTPGHFSKITSSTTSITIVWDLNSGGGHAQTFYIQYRVQGSLSWTTVSAGEEGINEQKRRRTYEVKNLQAGEPYELRMFSENTAGKRSNYTEVLIAFTDSSGTQFIFNMP</sequence>
<dbReference type="GO" id="GO:0050839">
    <property type="term" value="F:cell adhesion molecule binding"/>
    <property type="evidence" value="ECO:0007669"/>
    <property type="project" value="TreeGrafter"/>
</dbReference>
<dbReference type="SMART" id="SM00409">
    <property type="entry name" value="IG"/>
    <property type="match status" value="2"/>
</dbReference>
<feature type="domain" description="Ig-like" evidence="6">
    <location>
        <begin position="100"/>
        <end position="190"/>
    </location>
</feature>
<evidence type="ECO:0000313" key="8">
    <source>
        <dbReference type="EMBL" id="OPL32759.1"/>
    </source>
</evidence>
<dbReference type="InterPro" id="IPR036116">
    <property type="entry name" value="FN3_sf"/>
</dbReference>
<keyword evidence="2" id="KW-0472">Membrane</keyword>